<gene>
    <name evidence="2" type="ORF">IGU_02857</name>
</gene>
<proteinExistence type="predicted"/>
<protein>
    <recommendedName>
        <fullName evidence="1">Glycosyltransferase 2-like domain-containing protein</fullName>
    </recommendedName>
</protein>
<dbReference type="SUPFAM" id="SSF53448">
    <property type="entry name" value="Nucleotide-diphospho-sugar transferases"/>
    <property type="match status" value="1"/>
</dbReference>
<organism evidence="2 3">
    <name type="scientific">Bacillus cereus ISP2954</name>
    <dbReference type="NCBI Taxonomy" id="1053215"/>
    <lineage>
        <taxon>Bacteria</taxon>
        <taxon>Bacillati</taxon>
        <taxon>Bacillota</taxon>
        <taxon>Bacilli</taxon>
        <taxon>Bacillales</taxon>
        <taxon>Bacillaceae</taxon>
        <taxon>Bacillus</taxon>
        <taxon>Bacillus cereus group</taxon>
    </lineage>
</organism>
<evidence type="ECO:0000313" key="2">
    <source>
        <dbReference type="EMBL" id="EOP52687.1"/>
    </source>
</evidence>
<name>A0A9W5QAG5_BACCE</name>
<dbReference type="AlphaFoldDB" id="A0A9W5QAG5"/>
<dbReference type="CDD" id="cd00761">
    <property type="entry name" value="Glyco_tranf_GTA_type"/>
    <property type="match status" value="1"/>
</dbReference>
<sequence length="272" mass="31683">MVRKLGNEYLVNVIVPTLGNRIEYIKRLFNSLEEQTINNIKVIIVSQENHDRISSLLMKYNFNYHHVILSKKGLSHARNKGLEYVDNGIVTFSDDDCWYPKNAFETVVEGFKYRNIDALSFQIFDPEIQQYYKEYPQAPIEKLGIRGVLKISSIEFFINLNKIDIGDLKFDERFGLGAKYPSGEENILLADLLKQKYSIAYVNQIIVFHKKKTSENKLIDSNTFTGKGPLFKRMRGTIPAICMLTIFFVKKFHLTEKPIRSFIKSFKELLKF</sequence>
<dbReference type="PANTHER" id="PTHR43685">
    <property type="entry name" value="GLYCOSYLTRANSFERASE"/>
    <property type="match status" value="1"/>
</dbReference>
<dbReference type="EMBL" id="AHEJ01000118">
    <property type="protein sequence ID" value="EOP52687.1"/>
    <property type="molecule type" value="Genomic_DNA"/>
</dbReference>
<evidence type="ECO:0000313" key="3">
    <source>
        <dbReference type="Proteomes" id="UP000013989"/>
    </source>
</evidence>
<dbReference type="Pfam" id="PF00535">
    <property type="entry name" value="Glycos_transf_2"/>
    <property type="match status" value="1"/>
</dbReference>
<dbReference type="InterPro" id="IPR001173">
    <property type="entry name" value="Glyco_trans_2-like"/>
</dbReference>
<dbReference type="Proteomes" id="UP000013989">
    <property type="component" value="Unassembled WGS sequence"/>
</dbReference>
<evidence type="ECO:0000259" key="1">
    <source>
        <dbReference type="Pfam" id="PF00535"/>
    </source>
</evidence>
<dbReference type="Gene3D" id="3.90.550.10">
    <property type="entry name" value="Spore Coat Polysaccharide Biosynthesis Protein SpsA, Chain A"/>
    <property type="match status" value="1"/>
</dbReference>
<feature type="domain" description="Glycosyltransferase 2-like" evidence="1">
    <location>
        <begin position="13"/>
        <end position="134"/>
    </location>
</feature>
<comment type="caution">
    <text evidence="2">The sequence shown here is derived from an EMBL/GenBank/DDBJ whole genome shotgun (WGS) entry which is preliminary data.</text>
</comment>
<dbReference type="RefSeq" id="WP_000251820.1">
    <property type="nucleotide sequence ID" value="NZ_KB976769.1"/>
</dbReference>
<dbReference type="PANTHER" id="PTHR43685:SF2">
    <property type="entry name" value="GLYCOSYLTRANSFERASE 2-LIKE DOMAIN-CONTAINING PROTEIN"/>
    <property type="match status" value="1"/>
</dbReference>
<reference evidence="2 3" key="1">
    <citation type="submission" date="2012-12" db="EMBL/GenBank/DDBJ databases">
        <title>The Genome Sequence of Bacillus cereus ISP2954.</title>
        <authorList>
            <consortium name="The Broad Institute Genome Sequencing Platform"/>
            <consortium name="The Broad Institute Genome Sequencing Center for Infectious Disease"/>
            <person name="Feldgarden M."/>
            <person name="Van der Auwera G.A."/>
            <person name="Mahillon J."/>
            <person name="Duprez V."/>
            <person name="Timmery S."/>
            <person name="Mattelet C."/>
            <person name="Dierick K."/>
            <person name="Sun M."/>
            <person name="Yu Z."/>
            <person name="Zhu L."/>
            <person name="Hu X."/>
            <person name="Shank E.B."/>
            <person name="Swiecicka I."/>
            <person name="Hansen B.M."/>
            <person name="Andrup L."/>
            <person name="Walker B."/>
            <person name="Young S.K."/>
            <person name="Zeng Q."/>
            <person name="Gargeya S."/>
            <person name="Fitzgerald M."/>
            <person name="Haas B."/>
            <person name="Abouelleil A."/>
            <person name="Alvarado L."/>
            <person name="Arachchi H.M."/>
            <person name="Berlin A.M."/>
            <person name="Chapman S.B."/>
            <person name="Dewar J."/>
            <person name="Goldberg J."/>
            <person name="Griggs A."/>
            <person name="Gujja S."/>
            <person name="Hansen M."/>
            <person name="Howarth C."/>
            <person name="Imamovic A."/>
            <person name="Larimer J."/>
            <person name="McCowan C."/>
            <person name="Murphy C."/>
            <person name="Neiman D."/>
            <person name="Pearson M."/>
            <person name="Priest M."/>
            <person name="Roberts A."/>
            <person name="Saif S."/>
            <person name="Shea T."/>
            <person name="Sisk P."/>
            <person name="Sykes S."/>
            <person name="Wortman J."/>
            <person name="Nusbaum C."/>
            <person name="Birren B."/>
        </authorList>
    </citation>
    <scope>NUCLEOTIDE SEQUENCE [LARGE SCALE GENOMIC DNA]</scope>
    <source>
        <strain evidence="2 3">ISP2954</strain>
    </source>
</reference>
<accession>A0A9W5QAG5</accession>
<dbReference type="InterPro" id="IPR050834">
    <property type="entry name" value="Glycosyltransf_2"/>
</dbReference>
<dbReference type="InterPro" id="IPR029044">
    <property type="entry name" value="Nucleotide-diphossugar_trans"/>
</dbReference>